<dbReference type="PANTHER" id="PTHR31737">
    <property type="entry name" value="PROTEIN TOS1"/>
    <property type="match status" value="1"/>
</dbReference>
<evidence type="ECO:0000256" key="7">
    <source>
        <dbReference type="ARBA" id="ARBA00023316"/>
    </source>
</evidence>
<dbReference type="OrthoDB" id="118256at2759"/>
<comment type="catalytic activity">
    <reaction evidence="1">
        <text>Hydrolysis of (1-&gt;3)-beta-D-glucosidic linkages in (1-&gt;3)-beta-D-glucans.</text>
        <dbReference type="EC" id="3.2.1.39"/>
    </reaction>
</comment>
<dbReference type="GO" id="GO:0042973">
    <property type="term" value="F:glucan endo-1,3-beta-D-glucosidase activity"/>
    <property type="evidence" value="ECO:0007669"/>
    <property type="project" value="UniProtKB-EC"/>
</dbReference>
<keyword evidence="8" id="KW-0812">Transmembrane</keyword>
<keyword evidence="4" id="KW-0732">Signal</keyword>
<name>H0GWL6_SACCK</name>
<dbReference type="AlphaFoldDB" id="H0GWL6"/>
<feature type="domain" description="Cell wall protein YJL171C/Tos1 C-terminal" evidence="9">
    <location>
        <begin position="182"/>
        <end position="415"/>
    </location>
</feature>
<evidence type="ECO:0000256" key="4">
    <source>
        <dbReference type="ARBA" id="ARBA00022729"/>
    </source>
</evidence>
<dbReference type="GO" id="GO:0009277">
    <property type="term" value="C:fungal-type cell wall"/>
    <property type="evidence" value="ECO:0007669"/>
    <property type="project" value="TreeGrafter"/>
</dbReference>
<gene>
    <name evidence="11" type="ORF">VIN7_7892</name>
</gene>
<dbReference type="PhylomeDB" id="H0GWL6"/>
<feature type="transmembrane region" description="Helical" evidence="8">
    <location>
        <begin position="456"/>
        <end position="472"/>
    </location>
</feature>
<dbReference type="PANTHER" id="PTHR31737:SF3">
    <property type="entry name" value="CELL WALL PROTEIN YJL171C"/>
    <property type="match status" value="1"/>
</dbReference>
<evidence type="ECO:0000256" key="8">
    <source>
        <dbReference type="SAM" id="Phobius"/>
    </source>
</evidence>
<keyword evidence="5" id="KW-0378">Hydrolase</keyword>
<protein>
    <recommendedName>
        <fullName evidence="3">glucan endo-1,3-beta-D-glucosidase</fullName>
        <ecNumber evidence="3">3.2.1.39</ecNumber>
    </recommendedName>
</protein>
<evidence type="ECO:0000313" key="11">
    <source>
        <dbReference type="EMBL" id="EHN01776.1"/>
    </source>
</evidence>
<keyword evidence="7" id="KW-0961">Cell wall biogenesis/degradation</keyword>
<dbReference type="InterPro" id="IPR018805">
    <property type="entry name" value="YJL171C/Tos1_C"/>
</dbReference>
<evidence type="ECO:0000259" key="9">
    <source>
        <dbReference type="Pfam" id="PF10287"/>
    </source>
</evidence>
<dbReference type="EC" id="3.2.1.39" evidence="3"/>
<dbReference type="Pfam" id="PF10290">
    <property type="entry name" value="YJL171C_Tos1_N"/>
    <property type="match status" value="1"/>
</dbReference>
<comment type="similarity">
    <text evidence="2">Belongs to the PGA52 family.</text>
</comment>
<evidence type="ECO:0000259" key="10">
    <source>
        <dbReference type="Pfam" id="PF10290"/>
    </source>
</evidence>
<evidence type="ECO:0000256" key="6">
    <source>
        <dbReference type="ARBA" id="ARBA00023295"/>
    </source>
</evidence>
<dbReference type="Pfam" id="PF10287">
    <property type="entry name" value="YJL171C_Tos1_C"/>
    <property type="match status" value="1"/>
</dbReference>
<organism evidence="11 12">
    <name type="scientific">Saccharomyces cerevisiae x Saccharomyces kudriavzevii (strain VIN7)</name>
    <name type="common">Yeast</name>
    <dbReference type="NCBI Taxonomy" id="1095631"/>
    <lineage>
        <taxon>Eukaryota</taxon>
        <taxon>Fungi</taxon>
        <taxon>Dikarya</taxon>
        <taxon>Ascomycota</taxon>
        <taxon>Saccharomycotina</taxon>
        <taxon>Saccharomycetes</taxon>
        <taxon>Saccharomycetales</taxon>
        <taxon>Saccharomycetaceae</taxon>
        <taxon>Saccharomyces</taxon>
    </lineage>
</organism>
<feature type="domain" description="Cell wall protein YJL171C/Tos1 N-terminal" evidence="10">
    <location>
        <begin position="104"/>
        <end position="170"/>
    </location>
</feature>
<reference evidence="11 12" key="1">
    <citation type="journal article" date="2012" name="FEMS Yeast Res.">
        <title>The genome sequence of the wine yeast VIN7 reveals an allotriploid hybrid genome with Saccharomyces cerevisiae and Saccharomyces kudriavzevii origins.</title>
        <authorList>
            <person name="Borneman A.R."/>
            <person name="Desany B.A."/>
            <person name="Riches D."/>
            <person name="Affourtit J.P."/>
            <person name="Forgan A.H."/>
            <person name="Pretorius I.S."/>
            <person name="Egholm M."/>
            <person name="Chambers P.J."/>
        </authorList>
    </citation>
    <scope>NUCLEOTIDE SEQUENCE [LARGE SCALE GENOMIC DNA]</scope>
    <source>
        <strain evidence="11 12">VIN7</strain>
    </source>
</reference>
<accession>H0GWL6</accession>
<dbReference type="InterPro" id="IPR018807">
    <property type="entry name" value="YJL171C/Tos1_N"/>
</dbReference>
<dbReference type="Proteomes" id="UP000009009">
    <property type="component" value="Unassembled WGS sequence"/>
</dbReference>
<dbReference type="GO" id="GO:0071555">
    <property type="term" value="P:cell wall organization"/>
    <property type="evidence" value="ECO:0007669"/>
    <property type="project" value="UniProtKB-KW"/>
</dbReference>
<keyword evidence="8" id="KW-0472">Membrane</keyword>
<dbReference type="HOGENOM" id="CLU_030276_4_0_1"/>
<evidence type="ECO:0000256" key="5">
    <source>
        <dbReference type="ARBA" id="ARBA00022801"/>
    </source>
</evidence>
<feature type="transmembrane region" description="Helical" evidence="8">
    <location>
        <begin position="26"/>
        <end position="48"/>
    </location>
</feature>
<comment type="caution">
    <text evidence="11">The sequence shown here is derived from an EMBL/GenBank/DDBJ whole genome shotgun (WGS) entry which is preliminary data.</text>
</comment>
<proteinExistence type="inferred from homology"/>
<evidence type="ECO:0000256" key="1">
    <source>
        <dbReference type="ARBA" id="ARBA00000382"/>
    </source>
</evidence>
<evidence type="ECO:0000256" key="2">
    <source>
        <dbReference type="ARBA" id="ARBA00006055"/>
    </source>
</evidence>
<evidence type="ECO:0000256" key="3">
    <source>
        <dbReference type="ARBA" id="ARBA00012780"/>
    </source>
</evidence>
<dbReference type="EMBL" id="AGVY01000264">
    <property type="protein sequence ID" value="EHN01776.1"/>
    <property type="molecule type" value="Genomic_DNA"/>
</dbReference>
<keyword evidence="8" id="KW-1133">Transmembrane helix</keyword>
<keyword evidence="12" id="KW-1185">Reference proteome</keyword>
<sequence>MLASFPPQPPFQAFCCLLQGNSVSVFFTLGSALFFFFYLPGILIYRSLKILEKQVLSREATIVEHKVIQALKAQTREMLQSIVLSVCVFMLHTVAASGPQAYQKLDFTNVGFTGHYVNVNKFKDITNNESCTCEVGDEIWFSGKSAPLSDYLSVHFRGPLKLKQFAFYTSPGFTVNNSRSSSDWNRLAYYESSSKTADNVTFLNHGGEASPCLGNALSYASSNATGSASAATVLEDGTLISSDEEYIIYSNVSCPKSGYDKGCGVYRSGIPAYYGYGGATKMFLFEFEMPTETEKNSTSIGYYDLPAIWLLNDHIARTSQYPTNANCSCWASGCGEYDIFEAMNGTERTHLYSTFHTFQGIEDLGTGIQSYGYIARNTTGTMKGGVVFDSSGNVVSFISDATPFNGTVSAEIVNGLLAAIPQNETYSSQLMSISATAPSTTSKSSGIALTKMQNGVWYYILAIFTAFTQVFLI</sequence>
<evidence type="ECO:0000313" key="12">
    <source>
        <dbReference type="Proteomes" id="UP000009009"/>
    </source>
</evidence>
<keyword evidence="6" id="KW-0326">Glycosidase</keyword>